<dbReference type="FunFam" id="3.90.980.20:FF:000025">
    <property type="match status" value="1"/>
</dbReference>
<dbReference type="EMBL" id="SCEB01012007">
    <property type="protein sequence ID" value="RXM90869.1"/>
    <property type="molecule type" value="Genomic_DNA"/>
</dbReference>
<dbReference type="AlphaFoldDB" id="A0A444URS6"/>
<comment type="caution">
    <text evidence="1">The sequence shown here is derived from an EMBL/GenBank/DDBJ whole genome shotgun (WGS) entry which is preliminary data.</text>
</comment>
<organism evidence="1 2">
    <name type="scientific">Acipenser ruthenus</name>
    <name type="common">Sterlet sturgeon</name>
    <dbReference type="NCBI Taxonomy" id="7906"/>
    <lineage>
        <taxon>Eukaryota</taxon>
        <taxon>Metazoa</taxon>
        <taxon>Chordata</taxon>
        <taxon>Craniata</taxon>
        <taxon>Vertebrata</taxon>
        <taxon>Euteleostomi</taxon>
        <taxon>Actinopterygii</taxon>
        <taxon>Chondrostei</taxon>
        <taxon>Acipenseriformes</taxon>
        <taxon>Acipenseridae</taxon>
        <taxon>Acipenser</taxon>
    </lineage>
</organism>
<reference evidence="1 2" key="1">
    <citation type="submission" date="2019-01" db="EMBL/GenBank/DDBJ databases">
        <title>Draft Genome and Complete Hox-Cluster Characterization of the Sterlet Sturgeon (Acipenser ruthenus).</title>
        <authorList>
            <person name="Wei Q."/>
        </authorList>
    </citation>
    <scope>NUCLEOTIDE SEQUENCE [LARGE SCALE GENOMIC DNA]</scope>
    <source>
        <strain evidence="1">WHYD16114868_AA</strain>
        <tissue evidence="1">Blood</tissue>
    </source>
</reference>
<dbReference type="SUPFAM" id="SSF57903">
    <property type="entry name" value="FYVE/PHD zinc finger"/>
    <property type="match status" value="1"/>
</dbReference>
<dbReference type="InterPro" id="IPR011011">
    <property type="entry name" value="Znf_FYVE_PHD"/>
</dbReference>
<accession>A0A444URS6</accession>
<keyword evidence="2" id="KW-1185">Reference proteome</keyword>
<sequence length="88" mass="10258">MICFKGKGGALKKGPIAKTLQAVKMVLPYIPEELEWDSMHRTNQQQCYCYCGGPGKWCLKMLQCFRCRQWFHEACIQCLNETMMFGDR</sequence>
<protein>
    <submittedName>
        <fullName evidence="1">PHD finger protein 19</fullName>
    </submittedName>
</protein>
<evidence type="ECO:0000313" key="1">
    <source>
        <dbReference type="EMBL" id="RXM90869.1"/>
    </source>
</evidence>
<proteinExistence type="predicted"/>
<dbReference type="Gene3D" id="3.90.980.20">
    <property type="match status" value="1"/>
</dbReference>
<gene>
    <name evidence="1" type="ORF">EOD39_21765</name>
</gene>
<evidence type="ECO:0000313" key="2">
    <source>
        <dbReference type="Proteomes" id="UP000289886"/>
    </source>
</evidence>
<name>A0A444URS6_ACIRT</name>
<dbReference type="Proteomes" id="UP000289886">
    <property type="component" value="Unassembled WGS sequence"/>
</dbReference>